<dbReference type="AlphaFoldDB" id="A0A4Y2X6S8"/>
<sequence>MEISAVGGPIILANHSPFPCALWTGYSGGGVAGTIPIQVGRVQLMSFVPKNPQFLRDHKKKVASSSYNETCWSAAHLSPRNFCESARSNLENKAYSYPGQAMINHFLVGVPINPYFVAKVAKSDAKVRSPDVAAAVIPYSLL</sequence>
<dbReference type="EMBL" id="BGPR01071407">
    <property type="protein sequence ID" value="GBO44626.1"/>
    <property type="molecule type" value="Genomic_DNA"/>
</dbReference>
<evidence type="ECO:0000313" key="4">
    <source>
        <dbReference type="EMBL" id="GBO44627.1"/>
    </source>
</evidence>
<evidence type="ECO:0000313" key="2">
    <source>
        <dbReference type="EMBL" id="GBO44625.1"/>
    </source>
</evidence>
<organism evidence="1 5">
    <name type="scientific">Araneus ventricosus</name>
    <name type="common">Orbweaver spider</name>
    <name type="synonym">Epeira ventricosa</name>
    <dbReference type="NCBI Taxonomy" id="182803"/>
    <lineage>
        <taxon>Eukaryota</taxon>
        <taxon>Metazoa</taxon>
        <taxon>Ecdysozoa</taxon>
        <taxon>Arthropoda</taxon>
        <taxon>Chelicerata</taxon>
        <taxon>Arachnida</taxon>
        <taxon>Araneae</taxon>
        <taxon>Araneomorphae</taxon>
        <taxon>Entelegynae</taxon>
        <taxon>Araneoidea</taxon>
        <taxon>Araneidae</taxon>
        <taxon>Araneus</taxon>
    </lineage>
</organism>
<dbReference type="Proteomes" id="UP000499080">
    <property type="component" value="Unassembled WGS sequence"/>
</dbReference>
<keyword evidence="5" id="KW-1185">Reference proteome</keyword>
<evidence type="ECO:0000313" key="5">
    <source>
        <dbReference type="Proteomes" id="UP000499080"/>
    </source>
</evidence>
<gene>
    <name evidence="4" type="ORF">AVEN_128719_1</name>
    <name evidence="3" type="ORF">AVEN_17765_1</name>
    <name evidence="2" type="ORF">AVEN_257576_1</name>
    <name evidence="1" type="ORF">AVEN_6620_1</name>
</gene>
<name>A0A4Y2X6S8_ARAVE</name>
<reference evidence="1 5" key="1">
    <citation type="journal article" date="2019" name="Sci. Rep.">
        <title>Orb-weaving spider Araneus ventricosus genome elucidates the spidroin gene catalogue.</title>
        <authorList>
            <person name="Kono N."/>
            <person name="Nakamura H."/>
            <person name="Ohtoshi R."/>
            <person name="Moran D.A.P."/>
            <person name="Shinohara A."/>
            <person name="Yoshida Y."/>
            <person name="Fujiwara M."/>
            <person name="Mori M."/>
            <person name="Tomita M."/>
            <person name="Arakawa K."/>
        </authorList>
    </citation>
    <scope>NUCLEOTIDE SEQUENCE [LARGE SCALE GENOMIC DNA]</scope>
</reference>
<dbReference type="EMBL" id="BGPR01071409">
    <property type="protein sequence ID" value="GBO44627.1"/>
    <property type="molecule type" value="Genomic_DNA"/>
</dbReference>
<evidence type="ECO:0000313" key="1">
    <source>
        <dbReference type="EMBL" id="GBO44624.1"/>
    </source>
</evidence>
<evidence type="ECO:0000313" key="3">
    <source>
        <dbReference type="EMBL" id="GBO44626.1"/>
    </source>
</evidence>
<dbReference type="EMBL" id="BGPR01071406">
    <property type="protein sequence ID" value="GBO44625.1"/>
    <property type="molecule type" value="Genomic_DNA"/>
</dbReference>
<comment type="caution">
    <text evidence="1">The sequence shown here is derived from an EMBL/GenBank/DDBJ whole genome shotgun (WGS) entry which is preliminary data.</text>
</comment>
<dbReference type="EMBL" id="BGPR01071405">
    <property type="protein sequence ID" value="GBO44624.1"/>
    <property type="molecule type" value="Genomic_DNA"/>
</dbReference>
<accession>A0A4Y2X6S8</accession>
<protein>
    <submittedName>
        <fullName evidence="1">Uncharacterized protein</fullName>
    </submittedName>
</protein>
<proteinExistence type="predicted"/>